<dbReference type="EMBL" id="JASCZI010001282">
    <property type="protein sequence ID" value="MED6114674.1"/>
    <property type="molecule type" value="Genomic_DNA"/>
</dbReference>
<feature type="non-terminal residue" evidence="1">
    <location>
        <position position="1"/>
    </location>
</feature>
<evidence type="ECO:0000313" key="2">
    <source>
        <dbReference type="Proteomes" id="UP001341840"/>
    </source>
</evidence>
<comment type="caution">
    <text evidence="1">The sequence shown here is derived from an EMBL/GenBank/DDBJ whole genome shotgun (WGS) entry which is preliminary data.</text>
</comment>
<proteinExistence type="predicted"/>
<sequence>KQRLHNRLPHIDASCLRCPSVSEFALHALIFYPEIEEIWNRFSLKSVIPRELLLSPWQWWIALVASQIRQSRY</sequence>
<organism evidence="1 2">
    <name type="scientific">Stylosanthes scabra</name>
    <dbReference type="NCBI Taxonomy" id="79078"/>
    <lineage>
        <taxon>Eukaryota</taxon>
        <taxon>Viridiplantae</taxon>
        <taxon>Streptophyta</taxon>
        <taxon>Embryophyta</taxon>
        <taxon>Tracheophyta</taxon>
        <taxon>Spermatophyta</taxon>
        <taxon>Magnoliopsida</taxon>
        <taxon>eudicotyledons</taxon>
        <taxon>Gunneridae</taxon>
        <taxon>Pentapetalae</taxon>
        <taxon>rosids</taxon>
        <taxon>fabids</taxon>
        <taxon>Fabales</taxon>
        <taxon>Fabaceae</taxon>
        <taxon>Papilionoideae</taxon>
        <taxon>50 kb inversion clade</taxon>
        <taxon>dalbergioids sensu lato</taxon>
        <taxon>Dalbergieae</taxon>
        <taxon>Pterocarpus clade</taxon>
        <taxon>Stylosanthes</taxon>
    </lineage>
</organism>
<keyword evidence="2" id="KW-1185">Reference proteome</keyword>
<protein>
    <submittedName>
        <fullName evidence="1">Uncharacterized protein</fullName>
    </submittedName>
</protein>
<accession>A0ABU6QSK6</accession>
<evidence type="ECO:0000313" key="1">
    <source>
        <dbReference type="EMBL" id="MED6114674.1"/>
    </source>
</evidence>
<dbReference type="Proteomes" id="UP001341840">
    <property type="component" value="Unassembled WGS sequence"/>
</dbReference>
<gene>
    <name evidence="1" type="ORF">PIB30_082721</name>
</gene>
<name>A0ABU6QSK6_9FABA</name>
<reference evidence="1 2" key="1">
    <citation type="journal article" date="2023" name="Plants (Basel)">
        <title>Bridging the Gap: Combining Genomics and Transcriptomics Approaches to Understand Stylosanthes scabra, an Orphan Legume from the Brazilian Caatinga.</title>
        <authorList>
            <person name="Ferreira-Neto J.R.C."/>
            <person name="da Silva M.D."/>
            <person name="Binneck E."/>
            <person name="de Melo N.F."/>
            <person name="da Silva R.H."/>
            <person name="de Melo A.L.T.M."/>
            <person name="Pandolfi V."/>
            <person name="Bustamante F.O."/>
            <person name="Brasileiro-Vidal A.C."/>
            <person name="Benko-Iseppon A.M."/>
        </authorList>
    </citation>
    <scope>NUCLEOTIDE SEQUENCE [LARGE SCALE GENOMIC DNA]</scope>
    <source>
        <tissue evidence="1">Leaves</tissue>
    </source>
</reference>